<keyword evidence="8 15" id="KW-0675">Receptor</keyword>
<gene>
    <name evidence="15" type="ORF">HNQ51_002406</name>
</gene>
<evidence type="ECO:0000313" key="16">
    <source>
        <dbReference type="Proteomes" id="UP000554837"/>
    </source>
</evidence>
<keyword evidence="3 10" id="KW-0813">Transport</keyword>
<dbReference type="InterPro" id="IPR036942">
    <property type="entry name" value="Beta-barrel_TonB_sf"/>
</dbReference>
<comment type="similarity">
    <text evidence="2 10 11">Belongs to the TonB-dependent receptor family.</text>
</comment>
<evidence type="ECO:0000256" key="2">
    <source>
        <dbReference type="ARBA" id="ARBA00009810"/>
    </source>
</evidence>
<evidence type="ECO:0000256" key="6">
    <source>
        <dbReference type="ARBA" id="ARBA00023077"/>
    </source>
</evidence>
<evidence type="ECO:0000256" key="8">
    <source>
        <dbReference type="ARBA" id="ARBA00023170"/>
    </source>
</evidence>
<keyword evidence="12" id="KW-0732">Signal</keyword>
<keyword evidence="16" id="KW-1185">Reference proteome</keyword>
<dbReference type="PANTHER" id="PTHR47234">
    <property type="match status" value="1"/>
</dbReference>
<organism evidence="15 16">
    <name type="scientific">Inhella inkyongensis</name>
    <dbReference type="NCBI Taxonomy" id="392593"/>
    <lineage>
        <taxon>Bacteria</taxon>
        <taxon>Pseudomonadati</taxon>
        <taxon>Pseudomonadota</taxon>
        <taxon>Betaproteobacteria</taxon>
        <taxon>Burkholderiales</taxon>
        <taxon>Sphaerotilaceae</taxon>
        <taxon>Inhella</taxon>
    </lineage>
</organism>
<feature type="chain" id="PRO_5032808159" evidence="12">
    <location>
        <begin position="26"/>
        <end position="937"/>
    </location>
</feature>
<name>A0A840S1Q8_9BURK</name>
<feature type="domain" description="TonB-dependent receptor plug" evidence="14">
    <location>
        <begin position="52"/>
        <end position="167"/>
    </location>
</feature>
<accession>A0A840S1Q8</accession>
<dbReference type="GO" id="GO:0009279">
    <property type="term" value="C:cell outer membrane"/>
    <property type="evidence" value="ECO:0007669"/>
    <property type="project" value="UniProtKB-SubCell"/>
</dbReference>
<keyword evidence="7 10" id="KW-0472">Membrane</keyword>
<evidence type="ECO:0000256" key="9">
    <source>
        <dbReference type="ARBA" id="ARBA00023237"/>
    </source>
</evidence>
<evidence type="ECO:0000256" key="5">
    <source>
        <dbReference type="ARBA" id="ARBA00022692"/>
    </source>
</evidence>
<sequence length="937" mass="101611">MRKHQPSTLRLTALAAALLALNVQAQTTEPQQPQQLQRVEITGSNIKRINAETAVPVQVVTRAQIEASGVTTVKGLIDELSASTGGLSDIEGGNRFSPGASAISFRGLGEKATLVLLNGRRISPYGLADYATLITNVDSLPIDAIERVEVLKSGASAIYGSDAIAGVVNFITRRDFKGFVAGASYADSLNKPVFGEKNAYVLAGMGDIAQDRFNVFGMLSGYQRDPLFYSDIIADTPERLTQYSPTYGTPSTFSYPGNIIGGGKALALPGCATKNASGLCVYNRYERFQAIPDNKRLNFTGQFRFALNADTEVFVDALASRTEVAYSGPHQTYGGATTSPLVWGNPNTNSSQTFRYRNLPVTHPLNTLGVPAELRYRFIDSGEGKSVEASEYRVVTGIKGIWHNYDWEVALNHMGSDVDSKDRGSFSNSGFKAMIGDYNNPGADFFNKAGGYKIGQANSAEVLNTLFPTYGYKGSIKTTAVDAKLSGELMALPAGMMSFATGVVLTKESVKIDPTANLRAGDIVGNGLSAADSSRNFSAVFGELSIPVLKTLEAQVAARVDKYPGFGAHFSPKLALRYQPAKEFLLRGTIENGFRAPNLTESADSTKFAFQSAPDPKRCTPARLLQRDLRAQAAPLPSSDPNKALLLARADSVVNAECGSAALITRNNPDLKPETARTLSAGFVFEPADQFSLAVDYWNIERKDEIAARSGSRLLSEEGAGSPNVLRDPIALDPTFTAAERAKYGVTAGKLSAILRQFVNLNKTKTDGFDLEARFRTDTPIGKLGVTLTGTYTQGYRIWDTTNNQWSANYAGGYTTPRLRSNVSFSLRMPQWTHALSFRNSTGYKIDYNANDDTCAENVGFGMDPLDCRVPGNTVTDYYIAYNGIKHLQLSMNFFNIFNKGAPNDVRAFAIDDSGIIPTNFQDAKRSSYRFNVKYTF</sequence>
<protein>
    <submittedName>
        <fullName evidence="15">Iron complex outermembrane receptor protein</fullName>
    </submittedName>
</protein>
<dbReference type="PROSITE" id="PS52016">
    <property type="entry name" value="TONB_DEPENDENT_REC_3"/>
    <property type="match status" value="1"/>
</dbReference>
<evidence type="ECO:0000313" key="15">
    <source>
        <dbReference type="EMBL" id="MBB5205087.1"/>
    </source>
</evidence>
<keyword evidence="9 10" id="KW-0998">Cell outer membrane</keyword>
<proteinExistence type="inferred from homology"/>
<dbReference type="InterPro" id="IPR012910">
    <property type="entry name" value="Plug_dom"/>
</dbReference>
<dbReference type="InterPro" id="IPR037066">
    <property type="entry name" value="Plug_dom_sf"/>
</dbReference>
<dbReference type="Pfam" id="PF07715">
    <property type="entry name" value="Plug"/>
    <property type="match status" value="1"/>
</dbReference>
<evidence type="ECO:0000256" key="12">
    <source>
        <dbReference type="SAM" id="SignalP"/>
    </source>
</evidence>
<dbReference type="EMBL" id="JACHHO010000003">
    <property type="protein sequence ID" value="MBB5205087.1"/>
    <property type="molecule type" value="Genomic_DNA"/>
</dbReference>
<comment type="caution">
    <text evidence="15">The sequence shown here is derived from an EMBL/GenBank/DDBJ whole genome shotgun (WGS) entry which is preliminary data.</text>
</comment>
<dbReference type="PANTHER" id="PTHR47234:SF2">
    <property type="entry name" value="TONB-DEPENDENT RECEPTOR"/>
    <property type="match status" value="1"/>
</dbReference>
<dbReference type="Gene3D" id="2.170.130.10">
    <property type="entry name" value="TonB-dependent receptor, plug domain"/>
    <property type="match status" value="1"/>
</dbReference>
<reference evidence="15 16" key="1">
    <citation type="submission" date="2020-08" db="EMBL/GenBank/DDBJ databases">
        <title>Genomic Encyclopedia of Type Strains, Phase IV (KMG-IV): sequencing the most valuable type-strain genomes for metagenomic binning, comparative biology and taxonomic classification.</title>
        <authorList>
            <person name="Goeker M."/>
        </authorList>
    </citation>
    <scope>NUCLEOTIDE SEQUENCE [LARGE SCALE GENOMIC DNA]</scope>
    <source>
        <strain evidence="15 16">DSM 23958</strain>
    </source>
</reference>
<dbReference type="RefSeq" id="WP_138854895.1">
    <property type="nucleotide sequence ID" value="NZ_CP040709.1"/>
</dbReference>
<dbReference type="InterPro" id="IPR039426">
    <property type="entry name" value="TonB-dep_rcpt-like"/>
</dbReference>
<dbReference type="InterPro" id="IPR000531">
    <property type="entry name" value="Beta-barrel_TonB"/>
</dbReference>
<evidence type="ECO:0000256" key="4">
    <source>
        <dbReference type="ARBA" id="ARBA00022452"/>
    </source>
</evidence>
<keyword evidence="4 10" id="KW-1134">Transmembrane beta strand</keyword>
<keyword evidence="6 11" id="KW-0798">TonB box</keyword>
<evidence type="ECO:0000256" key="3">
    <source>
        <dbReference type="ARBA" id="ARBA00022448"/>
    </source>
</evidence>
<dbReference type="AlphaFoldDB" id="A0A840S1Q8"/>
<evidence type="ECO:0000256" key="10">
    <source>
        <dbReference type="PROSITE-ProRule" id="PRU01360"/>
    </source>
</evidence>
<evidence type="ECO:0000256" key="7">
    <source>
        <dbReference type="ARBA" id="ARBA00023136"/>
    </source>
</evidence>
<feature type="signal peptide" evidence="12">
    <location>
        <begin position="1"/>
        <end position="25"/>
    </location>
</feature>
<dbReference type="OrthoDB" id="8530571at2"/>
<keyword evidence="5 10" id="KW-0812">Transmembrane</keyword>
<dbReference type="SUPFAM" id="SSF56935">
    <property type="entry name" value="Porins"/>
    <property type="match status" value="1"/>
</dbReference>
<evidence type="ECO:0000259" key="13">
    <source>
        <dbReference type="Pfam" id="PF00593"/>
    </source>
</evidence>
<evidence type="ECO:0000256" key="11">
    <source>
        <dbReference type="RuleBase" id="RU003357"/>
    </source>
</evidence>
<dbReference type="Proteomes" id="UP000554837">
    <property type="component" value="Unassembled WGS sequence"/>
</dbReference>
<dbReference type="Gene3D" id="2.40.170.20">
    <property type="entry name" value="TonB-dependent receptor, beta-barrel domain"/>
    <property type="match status" value="1"/>
</dbReference>
<evidence type="ECO:0000259" key="14">
    <source>
        <dbReference type="Pfam" id="PF07715"/>
    </source>
</evidence>
<evidence type="ECO:0000256" key="1">
    <source>
        <dbReference type="ARBA" id="ARBA00004571"/>
    </source>
</evidence>
<comment type="subcellular location">
    <subcellularLocation>
        <location evidence="1 10">Cell outer membrane</location>
        <topology evidence="1 10">Multi-pass membrane protein</topology>
    </subcellularLocation>
</comment>
<dbReference type="Pfam" id="PF00593">
    <property type="entry name" value="TonB_dep_Rec_b-barrel"/>
    <property type="match status" value="1"/>
</dbReference>
<feature type="domain" description="TonB-dependent receptor-like beta-barrel" evidence="13">
    <location>
        <begin position="344"/>
        <end position="897"/>
    </location>
</feature>